<evidence type="ECO:0000313" key="3">
    <source>
        <dbReference type="Proteomes" id="UP000266239"/>
    </source>
</evidence>
<dbReference type="AlphaFoldDB" id="A0A397ADV9"/>
<dbReference type="Proteomes" id="UP000266239">
    <property type="component" value="Unassembled WGS sequence"/>
</dbReference>
<evidence type="ECO:0000313" key="2">
    <source>
        <dbReference type="EMBL" id="RHY04474.1"/>
    </source>
</evidence>
<accession>A0A397ADV9</accession>
<sequence length="286" mass="31206">METLFVSGQLKESLDASREWLTNHLHLNEQVIAANTNLSLLGNEVHVGVNDSDNVLDDESERVLAVYMQSTFELNAPDETLLLADVLRILSPVPYHVGLFWGSFLSAMGHYTDAQAFFSRTLDALEQQFHSTPDSAIVCRQYEEMFHALVSKVWLGDQVASNAPTLLDLIRNNAVLTPTFKSKLILLVEQRDVESSSSPPPPPPSSSASSPLVPPPPTASHRSPSMQPKSTRTTTATSFLTEPSTQLMLGAAAVAAVCAIKYRSHLHTSMNDVLSTLHEAKGLLFG</sequence>
<reference evidence="2 3" key="1">
    <citation type="submission" date="2018-08" db="EMBL/GenBank/DDBJ databases">
        <title>Aphanomyces genome sequencing and annotation.</title>
        <authorList>
            <person name="Minardi D."/>
            <person name="Oidtmann B."/>
            <person name="Van Der Giezen M."/>
            <person name="Studholme D.J."/>
        </authorList>
    </citation>
    <scope>NUCLEOTIDE SEQUENCE [LARGE SCALE GENOMIC DNA]</scope>
    <source>
        <strain evidence="2 3">Yx</strain>
    </source>
</reference>
<evidence type="ECO:0000256" key="1">
    <source>
        <dbReference type="SAM" id="MobiDB-lite"/>
    </source>
</evidence>
<gene>
    <name evidence="2" type="ORF">DYB25_013793</name>
</gene>
<comment type="caution">
    <text evidence="2">The sequence shown here is derived from an EMBL/GenBank/DDBJ whole genome shotgun (WGS) entry which is preliminary data.</text>
</comment>
<dbReference type="EMBL" id="QUTA01008188">
    <property type="protein sequence ID" value="RHY04474.1"/>
    <property type="molecule type" value="Genomic_DNA"/>
</dbReference>
<name>A0A397ADV9_APHAT</name>
<protein>
    <submittedName>
        <fullName evidence="2">Uncharacterized protein</fullName>
    </submittedName>
</protein>
<feature type="compositionally biased region" description="Polar residues" evidence="1">
    <location>
        <begin position="220"/>
        <end position="230"/>
    </location>
</feature>
<feature type="region of interest" description="Disordered" evidence="1">
    <location>
        <begin position="192"/>
        <end position="235"/>
    </location>
</feature>
<proteinExistence type="predicted"/>
<organism evidence="2 3">
    <name type="scientific">Aphanomyces astaci</name>
    <name type="common">Crayfish plague agent</name>
    <dbReference type="NCBI Taxonomy" id="112090"/>
    <lineage>
        <taxon>Eukaryota</taxon>
        <taxon>Sar</taxon>
        <taxon>Stramenopiles</taxon>
        <taxon>Oomycota</taxon>
        <taxon>Saprolegniomycetes</taxon>
        <taxon>Saprolegniales</taxon>
        <taxon>Verrucalvaceae</taxon>
        <taxon>Aphanomyces</taxon>
    </lineage>
</organism>